<proteinExistence type="predicted"/>
<keyword evidence="5" id="KW-1185">Reference proteome</keyword>
<dbReference type="GO" id="GO:0016787">
    <property type="term" value="F:hydrolase activity"/>
    <property type="evidence" value="ECO:0007669"/>
    <property type="project" value="InterPro"/>
</dbReference>
<protein>
    <submittedName>
        <fullName evidence="3">5' nucleotidase family protein</fullName>
    </submittedName>
    <submittedName>
        <fullName evidence="4">5'_nucleotidase family protein</fullName>
    </submittedName>
</protein>
<comment type="caution">
    <text evidence="3">The sequence shown here is derived from an EMBL/GenBank/DDBJ whole genome shotgun (WGS) entry which is preliminary data.</text>
</comment>
<keyword evidence="1" id="KW-0812">Transmembrane</keyword>
<feature type="transmembrane region" description="Helical" evidence="1">
    <location>
        <begin position="545"/>
        <end position="565"/>
    </location>
</feature>
<dbReference type="AlphaFoldDB" id="A0AA86PT03"/>
<evidence type="ECO:0000313" key="5">
    <source>
        <dbReference type="Proteomes" id="UP001642409"/>
    </source>
</evidence>
<organism evidence="3">
    <name type="scientific">Hexamita inflata</name>
    <dbReference type="NCBI Taxonomy" id="28002"/>
    <lineage>
        <taxon>Eukaryota</taxon>
        <taxon>Metamonada</taxon>
        <taxon>Diplomonadida</taxon>
        <taxon>Hexamitidae</taxon>
        <taxon>Hexamitinae</taxon>
        <taxon>Hexamita</taxon>
    </lineage>
</organism>
<reference evidence="4 5" key="2">
    <citation type="submission" date="2024-07" db="EMBL/GenBank/DDBJ databases">
        <authorList>
            <person name="Akdeniz Z."/>
        </authorList>
    </citation>
    <scope>NUCLEOTIDE SEQUENCE [LARGE SCALE GENOMIC DNA]</scope>
</reference>
<gene>
    <name evidence="3" type="ORF">HINF_LOCUS28645</name>
    <name evidence="4" type="ORF">HINF_LOCUS51872</name>
</gene>
<dbReference type="GO" id="GO:0005829">
    <property type="term" value="C:cytosol"/>
    <property type="evidence" value="ECO:0007669"/>
    <property type="project" value="TreeGrafter"/>
</dbReference>
<dbReference type="PANTHER" id="PTHR11575">
    <property type="entry name" value="5'-NUCLEOTIDASE-RELATED"/>
    <property type="match status" value="1"/>
</dbReference>
<keyword evidence="1" id="KW-1133">Transmembrane helix</keyword>
<dbReference type="Gene3D" id="3.60.21.10">
    <property type="match status" value="1"/>
</dbReference>
<dbReference type="Proteomes" id="UP001642409">
    <property type="component" value="Unassembled WGS sequence"/>
</dbReference>
<dbReference type="PROSITE" id="PS50835">
    <property type="entry name" value="IG_LIKE"/>
    <property type="match status" value="1"/>
</dbReference>
<feature type="domain" description="Ig-like" evidence="2">
    <location>
        <begin position="180"/>
        <end position="255"/>
    </location>
</feature>
<dbReference type="InterPro" id="IPR036907">
    <property type="entry name" value="5'-Nucleotdase_C_sf"/>
</dbReference>
<evidence type="ECO:0000313" key="4">
    <source>
        <dbReference type="EMBL" id="CAL6065502.1"/>
    </source>
</evidence>
<dbReference type="EMBL" id="CAXDID020000255">
    <property type="protein sequence ID" value="CAL6065502.1"/>
    <property type="molecule type" value="Genomic_DNA"/>
</dbReference>
<accession>A0AA86PT03</accession>
<dbReference type="SUPFAM" id="SSF55816">
    <property type="entry name" value="5'-nucleotidase (syn. UDP-sugar hydrolase), C-terminal domain"/>
    <property type="match status" value="1"/>
</dbReference>
<reference evidence="3" key="1">
    <citation type="submission" date="2023-06" db="EMBL/GenBank/DDBJ databases">
        <authorList>
            <person name="Kurt Z."/>
        </authorList>
    </citation>
    <scope>NUCLEOTIDE SEQUENCE</scope>
</reference>
<dbReference type="Pfam" id="PF21953">
    <property type="entry name" value="NadN_nucleosid_C"/>
    <property type="match status" value="1"/>
</dbReference>
<dbReference type="InterPro" id="IPR029052">
    <property type="entry name" value="Metallo-depent_PP-like"/>
</dbReference>
<dbReference type="InterPro" id="IPR006179">
    <property type="entry name" value="5_nucleotidase/apyrase"/>
</dbReference>
<dbReference type="InterPro" id="IPR007110">
    <property type="entry name" value="Ig-like_dom"/>
</dbReference>
<dbReference type="GO" id="GO:0009166">
    <property type="term" value="P:nucleotide catabolic process"/>
    <property type="evidence" value="ECO:0007669"/>
    <property type="project" value="InterPro"/>
</dbReference>
<dbReference type="Gene3D" id="3.90.780.10">
    <property type="entry name" value="5'-Nucleotidase, C-terminal domain"/>
    <property type="match status" value="1"/>
</dbReference>
<evidence type="ECO:0000259" key="2">
    <source>
        <dbReference type="PROSITE" id="PS50835"/>
    </source>
</evidence>
<dbReference type="EMBL" id="CATOUU010000686">
    <property type="protein sequence ID" value="CAI9941000.1"/>
    <property type="molecule type" value="Genomic_DNA"/>
</dbReference>
<dbReference type="SUPFAM" id="SSF56300">
    <property type="entry name" value="Metallo-dependent phosphatases"/>
    <property type="match status" value="1"/>
</dbReference>
<name>A0AA86PT03_9EUKA</name>
<sequence>MLTLSLILTIKELHLIQVSDLHGWIGGHRHELNYGDLGTIESYVGRVRENISKNIDATTFFVDGGDICEGTGFSDGTNPRCMYGFQALSNLSLDLTTVGNHDLGSLETFNYFLENTEQLFGPRMITTNIQFNGQPLIKNRFKYDVKPNGLRILSFAFLYMGDHTYNGAEVINQTLTIRTPEIQQIIDEYGPKTDVLVLNCHIASREKESNEVFWEMRKQFKAKFNYEVPIILITAHSHQTHTYDCLLEDGSKDANCYNTEAGCYGRNVMHVVYGYSDIEYTFNGATYKGMKMASRFYFNGFNNQVSYIDYNTGKDTGLAARFNKSAAKFETDRGIELRKQFQKWETDLGLNKVIGYSKFKYMKRGLIAEGNSMQRLWMYSVYPNVVYRDDSDAIQYAVSNTGSIRDNMFIGPIFRDDIYTIMPFPNFIYYFPKMLGEEVNCVVDKLNYPNNDPSSNPKFLVPYRAEEGKYYDVLSDDYNYPRLAEYFAPCSKRGYNEQHKVYTPKTVGVTSTDQVLKYFVENYMQNPEKKLFGVSKSNSDLVSEFMWSGFIICGLIVASVVLAIWK</sequence>
<dbReference type="PANTHER" id="PTHR11575:SF22">
    <property type="entry name" value="ADL392WP"/>
    <property type="match status" value="1"/>
</dbReference>
<evidence type="ECO:0000313" key="3">
    <source>
        <dbReference type="EMBL" id="CAI9941000.1"/>
    </source>
</evidence>
<keyword evidence="1" id="KW-0472">Membrane</keyword>
<dbReference type="InterPro" id="IPR053828">
    <property type="entry name" value="Nucleosidase_C"/>
</dbReference>
<evidence type="ECO:0000256" key="1">
    <source>
        <dbReference type="SAM" id="Phobius"/>
    </source>
</evidence>